<dbReference type="Pfam" id="PF17652">
    <property type="entry name" value="Glyco_hydro81C"/>
    <property type="match status" value="1"/>
</dbReference>
<evidence type="ECO:0000259" key="11">
    <source>
        <dbReference type="Pfam" id="PF17652"/>
    </source>
</evidence>
<comment type="caution">
    <text evidence="12">The sequence shown here is derived from an EMBL/GenBank/DDBJ whole genome shotgun (WGS) entry which is preliminary data.</text>
</comment>
<keyword evidence="9" id="KW-0732">Signal</keyword>
<dbReference type="Proteomes" id="UP000198287">
    <property type="component" value="Unassembled WGS sequence"/>
</dbReference>
<evidence type="ECO:0000256" key="4">
    <source>
        <dbReference type="ARBA" id="ARBA00022801"/>
    </source>
</evidence>
<dbReference type="InterPro" id="IPR040720">
    <property type="entry name" value="GH81_C"/>
</dbReference>
<keyword evidence="6" id="KW-0326">Glycosidase</keyword>
<evidence type="ECO:0000313" key="13">
    <source>
        <dbReference type="Proteomes" id="UP000198287"/>
    </source>
</evidence>
<dbReference type="CDD" id="cd00257">
    <property type="entry name" value="beta-trefoil_FSCN-like"/>
    <property type="match status" value="2"/>
</dbReference>
<dbReference type="OrthoDB" id="8248856at2759"/>
<dbReference type="InterPro" id="IPR040451">
    <property type="entry name" value="GH81_N"/>
</dbReference>
<dbReference type="Pfam" id="PF03639">
    <property type="entry name" value="Glyco_hydro_81"/>
    <property type="match status" value="1"/>
</dbReference>
<accession>A0A226EBA4</accession>
<feature type="signal peptide" evidence="9">
    <location>
        <begin position="1"/>
        <end position="21"/>
    </location>
</feature>
<evidence type="ECO:0000256" key="1">
    <source>
        <dbReference type="ARBA" id="ARBA00000382"/>
    </source>
</evidence>
<evidence type="ECO:0000256" key="6">
    <source>
        <dbReference type="ARBA" id="ARBA00023295"/>
    </source>
</evidence>
<evidence type="ECO:0000259" key="10">
    <source>
        <dbReference type="Pfam" id="PF03639"/>
    </source>
</evidence>
<evidence type="ECO:0000313" key="12">
    <source>
        <dbReference type="EMBL" id="OXA53966.1"/>
    </source>
</evidence>
<feature type="domain" description="Glycosyl hydrolase family 81 N-terminal" evidence="10">
    <location>
        <begin position="151"/>
        <end position="337"/>
    </location>
</feature>
<keyword evidence="8" id="KW-0624">Polysaccharide degradation</keyword>
<dbReference type="PANTHER" id="PTHR31983">
    <property type="entry name" value="ENDO-1,3(4)-BETA-GLUCANASE 1"/>
    <property type="match status" value="1"/>
</dbReference>
<dbReference type="SUPFAM" id="SSF50405">
    <property type="entry name" value="Actin-crosslinking proteins"/>
    <property type="match status" value="1"/>
</dbReference>
<reference evidence="12 13" key="1">
    <citation type="submission" date="2015-12" db="EMBL/GenBank/DDBJ databases">
        <title>The genome of Folsomia candida.</title>
        <authorList>
            <person name="Faddeeva A."/>
            <person name="Derks M.F."/>
            <person name="Anvar Y."/>
            <person name="Smit S."/>
            <person name="Van Straalen N."/>
            <person name="Roelofs D."/>
        </authorList>
    </citation>
    <scope>NUCLEOTIDE SEQUENCE [LARGE SCALE GENOMIC DNA]</scope>
    <source>
        <strain evidence="12 13">VU population</strain>
        <tissue evidence="12">Whole body</tissue>
    </source>
</reference>
<dbReference type="AlphaFoldDB" id="A0A226EBA4"/>
<comment type="similarity">
    <text evidence="2">Belongs to the glycosyl hydrolase 81 family.</text>
</comment>
<organism evidence="12 13">
    <name type="scientific">Folsomia candida</name>
    <name type="common">Springtail</name>
    <dbReference type="NCBI Taxonomy" id="158441"/>
    <lineage>
        <taxon>Eukaryota</taxon>
        <taxon>Metazoa</taxon>
        <taxon>Ecdysozoa</taxon>
        <taxon>Arthropoda</taxon>
        <taxon>Hexapoda</taxon>
        <taxon>Collembola</taxon>
        <taxon>Entomobryomorpha</taxon>
        <taxon>Isotomoidea</taxon>
        <taxon>Isotomidae</taxon>
        <taxon>Proisotominae</taxon>
        <taxon>Folsomia</taxon>
    </lineage>
</organism>
<dbReference type="InterPro" id="IPR008999">
    <property type="entry name" value="Actin-crosslinking"/>
</dbReference>
<evidence type="ECO:0000256" key="2">
    <source>
        <dbReference type="ARBA" id="ARBA00010730"/>
    </source>
</evidence>
<dbReference type="PROSITE" id="PS52008">
    <property type="entry name" value="GH81"/>
    <property type="match status" value="1"/>
</dbReference>
<dbReference type="Gene3D" id="2.80.10.50">
    <property type="match status" value="1"/>
</dbReference>
<dbReference type="InterPro" id="IPR005200">
    <property type="entry name" value="Endo-beta-glucanase"/>
</dbReference>
<evidence type="ECO:0000256" key="7">
    <source>
        <dbReference type="ARBA" id="ARBA00023316"/>
    </source>
</evidence>
<feature type="chain" id="PRO_5012104222" description="glucan endo-1,3-beta-D-glucosidase" evidence="9">
    <location>
        <begin position="22"/>
        <end position="958"/>
    </location>
</feature>
<dbReference type="GO" id="GO:0042973">
    <property type="term" value="F:glucan endo-1,3-beta-D-glucosidase activity"/>
    <property type="evidence" value="ECO:0007669"/>
    <property type="project" value="UniProtKB-EC"/>
</dbReference>
<dbReference type="GO" id="GO:0052861">
    <property type="term" value="F:endo-1,3(4)-beta-glucanase activity"/>
    <property type="evidence" value="ECO:0007669"/>
    <property type="project" value="InterPro"/>
</dbReference>
<name>A0A226EBA4_FOLCA</name>
<dbReference type="PANTHER" id="PTHR31983:SF0">
    <property type="entry name" value="GLUCAN ENDO-1,3-BETA-D-GLUCOSIDASE 2"/>
    <property type="match status" value="1"/>
</dbReference>
<dbReference type="EC" id="3.2.1.39" evidence="3"/>
<keyword evidence="5" id="KW-0119">Carbohydrate metabolism</keyword>
<feature type="domain" description="Glycosyl hydrolase family 81 C-terminal" evidence="11">
    <location>
        <begin position="367"/>
        <end position="661"/>
    </location>
</feature>
<evidence type="ECO:0000256" key="5">
    <source>
        <dbReference type="ARBA" id="ARBA00023277"/>
    </source>
</evidence>
<dbReference type="EMBL" id="LNIX01000005">
    <property type="protein sequence ID" value="OXA53966.1"/>
    <property type="molecule type" value="Genomic_DNA"/>
</dbReference>
<evidence type="ECO:0000256" key="8">
    <source>
        <dbReference type="ARBA" id="ARBA00023326"/>
    </source>
</evidence>
<protein>
    <recommendedName>
        <fullName evidence="3">glucan endo-1,3-beta-D-glucosidase</fullName>
        <ecNumber evidence="3">3.2.1.39</ecNumber>
    </recommendedName>
</protein>
<evidence type="ECO:0000256" key="3">
    <source>
        <dbReference type="ARBA" id="ARBA00012780"/>
    </source>
</evidence>
<dbReference type="GO" id="GO:0000272">
    <property type="term" value="P:polysaccharide catabolic process"/>
    <property type="evidence" value="ECO:0007669"/>
    <property type="project" value="UniProtKB-KW"/>
</dbReference>
<dbReference type="Gene3D" id="2.70.98.30">
    <property type="entry name" value="Golgi alpha-mannosidase II, domain 4"/>
    <property type="match status" value="1"/>
</dbReference>
<keyword evidence="7" id="KW-0961">Cell wall biogenesis/degradation</keyword>
<keyword evidence="4" id="KW-0378">Hydrolase</keyword>
<gene>
    <name evidence="12" type="ORF">Fcan01_11681</name>
</gene>
<proteinExistence type="inferred from homology"/>
<evidence type="ECO:0000256" key="9">
    <source>
        <dbReference type="SAM" id="SignalP"/>
    </source>
</evidence>
<keyword evidence="13" id="KW-1185">Reference proteome</keyword>
<dbReference type="GO" id="GO:0071555">
    <property type="term" value="P:cell wall organization"/>
    <property type="evidence" value="ECO:0007669"/>
    <property type="project" value="UniProtKB-KW"/>
</dbReference>
<sequence length="958" mass="105709">MCRSILLTVLFLFNSAQFGIGLDTTGPSDDPIAVNPATLPGGTITIEFQPGPFFQDFRPPFPTNAWWSGLTLGWQSNVLAGPFPFMSKTENEGFQFGVPEARRFDGITIHQDPSIDWQAGFTGILDDIAARKATYWDTQTICLVYFNGGVAQMNTCLVPGSPYLTFKYTNAAPEFTSLMGPITDVVWVTTGFKVKVTTVVGTYLFYALDGDLNLELAIDDTSLISPQPYTGTIRVAKVISTEPTQEAILDTHVGSVPYGVVMDYRVDGDISTQTWTWQLERGNPEDLLILSWPHHRKVLVNPNYMPIEYMTIKGKMRGVRGNVWTQRHNLPTIKWFTPNAPHPSCINELNRTLQIEVDNPTLGIPGNYYFWGGEFARAAQLATIAEHIGRLDLIPKILDTMKIVEHIFDPAHPELLAYETGWGGIVDREDINSHMFNDHHFTYAYSLHGAAVMGKYDPEWLNQHKDFFLHLARSIANPSPNDPHYTVTRHMDFFHGHSWASGLGNSAGARAQESSSEAINAYYSLALFAEAIGDQHLLDYSRLLLAIELAGAIQYWHLYPAEDDPDTPYPEQDFRNLVSVGNLLDASVGAWLYWGGQRIQIAAIQLLPLTPIGQDYFDVPWMEKMLEYCMEEIEDLSIGDSFKSVIVAAYATVNPQRAYVLSQEIADWGGGNSWTNSLYFISSQSFTNDICTEAGQTPEGLFVILDVMSGKYVTLGTDSKLTAVGGANVLASKFRLAFKPGGGTLQALNNNKYVTADSSGTSALAATKDTASMYELFRWYPQPDETYQLRALSNKGFVGTAADRQLTNNGIASKYILVRVDDAPLAPPPARGKLRNSNSNSFVRAIASDPTLRVGNAEPDATIWSTERVEDSPDAAPLYTIRSTTTDLFVTADPTGASPLTATNGGAGAWEYFQFIPYNNEVYIIIHVISGNAVAAQPDGTLVDNTLDIDLAVQWAIL</sequence>
<comment type="catalytic activity">
    <reaction evidence="1">
        <text>Hydrolysis of (1-&gt;3)-beta-D-glucosidic linkages in (1-&gt;3)-beta-D-glucans.</text>
        <dbReference type="EC" id="3.2.1.39"/>
    </reaction>
</comment>